<dbReference type="EMBL" id="JAIWYP010000010">
    <property type="protein sequence ID" value="KAH3746477.1"/>
    <property type="molecule type" value="Genomic_DNA"/>
</dbReference>
<name>A0A9D4DBA3_DREPO</name>
<keyword evidence="2" id="KW-1185">Reference proteome</keyword>
<protein>
    <submittedName>
        <fullName evidence="1">Uncharacterized protein</fullName>
    </submittedName>
</protein>
<evidence type="ECO:0000313" key="1">
    <source>
        <dbReference type="EMBL" id="KAH3746477.1"/>
    </source>
</evidence>
<evidence type="ECO:0000313" key="2">
    <source>
        <dbReference type="Proteomes" id="UP000828390"/>
    </source>
</evidence>
<dbReference type="AlphaFoldDB" id="A0A9D4DBA3"/>
<organism evidence="1 2">
    <name type="scientific">Dreissena polymorpha</name>
    <name type="common">Zebra mussel</name>
    <name type="synonym">Mytilus polymorpha</name>
    <dbReference type="NCBI Taxonomy" id="45954"/>
    <lineage>
        <taxon>Eukaryota</taxon>
        <taxon>Metazoa</taxon>
        <taxon>Spiralia</taxon>
        <taxon>Lophotrochozoa</taxon>
        <taxon>Mollusca</taxon>
        <taxon>Bivalvia</taxon>
        <taxon>Autobranchia</taxon>
        <taxon>Heteroconchia</taxon>
        <taxon>Euheterodonta</taxon>
        <taxon>Imparidentia</taxon>
        <taxon>Neoheterodontei</taxon>
        <taxon>Myida</taxon>
        <taxon>Dreissenoidea</taxon>
        <taxon>Dreissenidae</taxon>
        <taxon>Dreissena</taxon>
    </lineage>
</organism>
<reference evidence="1" key="1">
    <citation type="journal article" date="2019" name="bioRxiv">
        <title>The Genome of the Zebra Mussel, Dreissena polymorpha: A Resource for Invasive Species Research.</title>
        <authorList>
            <person name="McCartney M.A."/>
            <person name="Auch B."/>
            <person name="Kono T."/>
            <person name="Mallez S."/>
            <person name="Zhang Y."/>
            <person name="Obille A."/>
            <person name="Becker A."/>
            <person name="Abrahante J.E."/>
            <person name="Garbe J."/>
            <person name="Badalamenti J.P."/>
            <person name="Herman A."/>
            <person name="Mangelson H."/>
            <person name="Liachko I."/>
            <person name="Sullivan S."/>
            <person name="Sone E.D."/>
            <person name="Koren S."/>
            <person name="Silverstein K.A.T."/>
            <person name="Beckman K.B."/>
            <person name="Gohl D.M."/>
        </authorList>
    </citation>
    <scope>NUCLEOTIDE SEQUENCE</scope>
    <source>
        <strain evidence="1">Duluth1</strain>
        <tissue evidence="1">Whole animal</tissue>
    </source>
</reference>
<proteinExistence type="predicted"/>
<reference evidence="1" key="2">
    <citation type="submission" date="2020-11" db="EMBL/GenBank/DDBJ databases">
        <authorList>
            <person name="McCartney M.A."/>
            <person name="Auch B."/>
            <person name="Kono T."/>
            <person name="Mallez S."/>
            <person name="Becker A."/>
            <person name="Gohl D.M."/>
            <person name="Silverstein K.A.T."/>
            <person name="Koren S."/>
            <person name="Bechman K.B."/>
            <person name="Herman A."/>
            <person name="Abrahante J.E."/>
            <person name="Garbe J."/>
        </authorList>
    </citation>
    <scope>NUCLEOTIDE SEQUENCE</scope>
    <source>
        <strain evidence="1">Duluth1</strain>
        <tissue evidence="1">Whole animal</tissue>
    </source>
</reference>
<gene>
    <name evidence="1" type="ORF">DPMN_180885</name>
</gene>
<accession>A0A9D4DBA3</accession>
<sequence>MHVQRPDAVIMSFVSDGKHVPFGSDVKLGTELNLLIHVINNDKGWSEFDRNPLIINRI</sequence>
<comment type="caution">
    <text evidence="1">The sequence shown here is derived from an EMBL/GenBank/DDBJ whole genome shotgun (WGS) entry which is preliminary data.</text>
</comment>
<dbReference type="Proteomes" id="UP000828390">
    <property type="component" value="Unassembled WGS sequence"/>
</dbReference>